<protein>
    <recommendedName>
        <fullName evidence="2 5">Cell shape-determining protein MreC</fullName>
    </recommendedName>
    <alternativeName>
        <fullName evidence="4 5">Cell shape protein MreC</fullName>
    </alternativeName>
</protein>
<evidence type="ECO:0000256" key="4">
    <source>
        <dbReference type="ARBA" id="ARBA00032089"/>
    </source>
</evidence>
<keyword evidence="7" id="KW-0812">Transmembrane</keyword>
<dbReference type="Proteomes" id="UP000462362">
    <property type="component" value="Unassembled WGS sequence"/>
</dbReference>
<comment type="similarity">
    <text evidence="1 5">Belongs to the MreC family.</text>
</comment>
<feature type="domain" description="Rod shape-determining protein MreC beta-barrel core" evidence="8">
    <location>
        <begin position="135"/>
        <end position="275"/>
    </location>
</feature>
<sequence length="304" mass="33390">MVGPSKHLKFNAPRASSFTSFGFFVAISVLMMVVDHQMQVMEPVRSGFAWVSDWIHNGVASPARGVDFADSYLRSKSSLIAQNEELKKRLAESEMQRYRMSTLSEENRVLKEMLQQKTLYTAKTGMFEVRRALSDGFTQRYQIDGGSNDGLEVGMPVVTEAGLAGQLIHVAPNSSQVQLIQDKNQEVPVLFTTSHVRGIVRGSGDGTTLQSRDLPFSDKIKVGEKVVTSGLDGIYPKGIPVGVVTKVEPGDSGSYIDVTVSSPKSIGTSEYVLVLYVDTKVELPDLDEEEENAGDGQVRRKPKR</sequence>
<evidence type="ECO:0000256" key="1">
    <source>
        <dbReference type="ARBA" id="ARBA00009369"/>
    </source>
</evidence>
<dbReference type="InterPro" id="IPR007221">
    <property type="entry name" value="MreC"/>
</dbReference>
<dbReference type="GeneID" id="43347878"/>
<comment type="function">
    <text evidence="5">Involved in formation and maintenance of cell shape.</text>
</comment>
<keyword evidence="3 5" id="KW-0133">Cell shape</keyword>
<dbReference type="GO" id="GO:0008360">
    <property type="term" value="P:regulation of cell shape"/>
    <property type="evidence" value="ECO:0007669"/>
    <property type="project" value="UniProtKB-KW"/>
</dbReference>
<accession>A0A6I3RZ11</accession>
<evidence type="ECO:0000313" key="9">
    <source>
        <dbReference type="EMBL" id="MTU42533.1"/>
    </source>
</evidence>
<dbReference type="PANTHER" id="PTHR34138:SF1">
    <property type="entry name" value="CELL SHAPE-DETERMINING PROTEIN MREC"/>
    <property type="match status" value="1"/>
</dbReference>
<evidence type="ECO:0000256" key="7">
    <source>
        <dbReference type="SAM" id="Phobius"/>
    </source>
</evidence>
<proteinExistence type="inferred from homology"/>
<organism evidence="9 10">
    <name type="scientific">Parasutterella excrementihominis</name>
    <dbReference type="NCBI Taxonomy" id="487175"/>
    <lineage>
        <taxon>Bacteria</taxon>
        <taxon>Pseudomonadati</taxon>
        <taxon>Pseudomonadota</taxon>
        <taxon>Betaproteobacteria</taxon>
        <taxon>Burkholderiales</taxon>
        <taxon>Sutterellaceae</taxon>
        <taxon>Parasutterella</taxon>
    </lineage>
</organism>
<name>A0A6I3RZ11_9BURK</name>
<dbReference type="PANTHER" id="PTHR34138">
    <property type="entry name" value="CELL SHAPE-DETERMINING PROTEIN MREC"/>
    <property type="match status" value="1"/>
</dbReference>
<dbReference type="InterPro" id="IPR042177">
    <property type="entry name" value="Cell/Rod_1"/>
</dbReference>
<evidence type="ECO:0000256" key="2">
    <source>
        <dbReference type="ARBA" id="ARBA00013855"/>
    </source>
</evidence>
<dbReference type="Pfam" id="PF04085">
    <property type="entry name" value="MreC"/>
    <property type="match status" value="1"/>
</dbReference>
<dbReference type="AlphaFoldDB" id="A0A6I3RZ11"/>
<evidence type="ECO:0000256" key="6">
    <source>
        <dbReference type="SAM" id="MobiDB-lite"/>
    </source>
</evidence>
<dbReference type="RefSeq" id="WP_008863446.1">
    <property type="nucleotide sequence ID" value="NZ_CAJUON010000002.1"/>
</dbReference>
<reference evidence="9 10" key="1">
    <citation type="journal article" date="2019" name="Nat. Med.">
        <title>A library of human gut bacterial isolates paired with longitudinal multiomics data enables mechanistic microbiome research.</title>
        <authorList>
            <person name="Poyet M."/>
            <person name="Groussin M."/>
            <person name="Gibbons S.M."/>
            <person name="Avila-Pacheco J."/>
            <person name="Jiang X."/>
            <person name="Kearney S.M."/>
            <person name="Perrotta A.R."/>
            <person name="Berdy B."/>
            <person name="Zhao S."/>
            <person name="Lieberman T.D."/>
            <person name="Swanson P.K."/>
            <person name="Smith M."/>
            <person name="Roesemann S."/>
            <person name="Alexander J.E."/>
            <person name="Rich S.A."/>
            <person name="Livny J."/>
            <person name="Vlamakis H."/>
            <person name="Clish C."/>
            <person name="Bullock K."/>
            <person name="Deik A."/>
            <person name="Scott J."/>
            <person name="Pierce K.A."/>
            <person name="Xavier R.J."/>
            <person name="Alm E.J."/>
        </authorList>
    </citation>
    <scope>NUCLEOTIDE SEQUENCE [LARGE SCALE GENOMIC DNA]</scope>
    <source>
        <strain evidence="9 10">BIOML-A2</strain>
    </source>
</reference>
<dbReference type="PIRSF" id="PIRSF038471">
    <property type="entry name" value="MreC"/>
    <property type="match status" value="1"/>
</dbReference>
<evidence type="ECO:0000256" key="3">
    <source>
        <dbReference type="ARBA" id="ARBA00022960"/>
    </source>
</evidence>
<dbReference type="InterPro" id="IPR042175">
    <property type="entry name" value="Cell/Rod_MreC_2"/>
</dbReference>
<dbReference type="Gene3D" id="2.40.10.340">
    <property type="entry name" value="Rod shape-determining protein MreC, domain 1"/>
    <property type="match status" value="1"/>
</dbReference>
<gene>
    <name evidence="9" type="primary">mreC</name>
    <name evidence="9" type="ORF">GMD42_02625</name>
</gene>
<evidence type="ECO:0000313" key="10">
    <source>
        <dbReference type="Proteomes" id="UP000462362"/>
    </source>
</evidence>
<keyword evidence="7" id="KW-0472">Membrane</keyword>
<comment type="caution">
    <text evidence="9">The sequence shown here is derived from an EMBL/GenBank/DDBJ whole genome shotgun (WGS) entry which is preliminary data.</text>
</comment>
<feature type="transmembrane region" description="Helical" evidence="7">
    <location>
        <begin position="15"/>
        <end position="34"/>
    </location>
</feature>
<dbReference type="EMBL" id="WNCL01000005">
    <property type="protein sequence ID" value="MTU42533.1"/>
    <property type="molecule type" value="Genomic_DNA"/>
</dbReference>
<dbReference type="GO" id="GO:0005886">
    <property type="term" value="C:plasma membrane"/>
    <property type="evidence" value="ECO:0007669"/>
    <property type="project" value="TreeGrafter"/>
</dbReference>
<feature type="region of interest" description="Disordered" evidence="6">
    <location>
        <begin position="285"/>
        <end position="304"/>
    </location>
</feature>
<keyword evidence="7" id="KW-1133">Transmembrane helix</keyword>
<evidence type="ECO:0000259" key="8">
    <source>
        <dbReference type="Pfam" id="PF04085"/>
    </source>
</evidence>
<dbReference type="InterPro" id="IPR055342">
    <property type="entry name" value="MreC_beta-barrel_core"/>
</dbReference>
<dbReference type="Gene3D" id="2.40.10.350">
    <property type="entry name" value="Rod shape-determining protein MreC, domain 2"/>
    <property type="match status" value="1"/>
</dbReference>
<evidence type="ECO:0000256" key="5">
    <source>
        <dbReference type="PIRNR" id="PIRNR038471"/>
    </source>
</evidence>
<dbReference type="NCBIfam" id="TIGR00219">
    <property type="entry name" value="mreC"/>
    <property type="match status" value="1"/>
</dbReference>